<reference evidence="6" key="1">
    <citation type="submission" date="2024-07" db="EMBL/GenBank/DDBJ databases">
        <authorList>
            <person name="fu j."/>
        </authorList>
    </citation>
    <scope>NUCLEOTIDE SEQUENCE</scope>
    <source>
        <strain evidence="6">P10A9</strain>
    </source>
</reference>
<dbReference type="InterPro" id="IPR046335">
    <property type="entry name" value="LacI/GalR-like_sensor"/>
</dbReference>
<keyword evidence="3" id="KW-0238">DNA-binding</keyword>
<dbReference type="PANTHER" id="PTHR30146">
    <property type="entry name" value="LACI-RELATED TRANSCRIPTIONAL REPRESSOR"/>
    <property type="match status" value="1"/>
</dbReference>
<sequence length="294" mass="30906">MYNRHAAGLRRKGSKTLGLVVTDIRNPYFADLAMGVEEAAADAGYTLLVGYSRDDVEQQNKHLATMVEQQAEGIVLLPAIGSEKEQLSRIVDRGKVPVVQLARSISPEFGYVGADNRQAARLIAEHVAALGASAAVLIGGPAGSSAREDRLAGLAEGFAGTPVRFDPSQAVPSRNNPHDGADAFASAVDRGTVPEVVLAYSDAVAIGIYARLRRLGLEPGRDVAVASFDDVPLAELLQPPLTSVATHPRQVGRDAGLSLLDSIATGVPPAPSPPLATSLRIRASTASWRTSIRH</sequence>
<protein>
    <submittedName>
        <fullName evidence="6">Substrate-binding domain-containing protein</fullName>
    </submittedName>
</protein>
<keyword evidence="1" id="KW-0678">Repressor</keyword>
<name>A0AB39LAC3_9MICC</name>
<keyword evidence="2" id="KW-0805">Transcription regulation</keyword>
<dbReference type="Gene3D" id="3.40.50.2300">
    <property type="match status" value="2"/>
</dbReference>
<dbReference type="KEGG" id="spue:AB5L97_03090"/>
<keyword evidence="4" id="KW-0804">Transcription</keyword>
<dbReference type="RefSeq" id="WP_369047340.1">
    <property type="nucleotide sequence ID" value="NZ_CP163302.1"/>
</dbReference>
<evidence type="ECO:0000256" key="2">
    <source>
        <dbReference type="ARBA" id="ARBA00023015"/>
    </source>
</evidence>
<accession>A0AB39LAC3</accession>
<dbReference type="GO" id="GO:0003700">
    <property type="term" value="F:DNA-binding transcription factor activity"/>
    <property type="evidence" value="ECO:0007669"/>
    <property type="project" value="TreeGrafter"/>
</dbReference>
<organism evidence="6">
    <name type="scientific">Sinomonas puerhi</name>
    <dbReference type="NCBI Taxonomy" id="3238584"/>
    <lineage>
        <taxon>Bacteria</taxon>
        <taxon>Bacillati</taxon>
        <taxon>Actinomycetota</taxon>
        <taxon>Actinomycetes</taxon>
        <taxon>Micrococcales</taxon>
        <taxon>Micrococcaceae</taxon>
        <taxon>Sinomonas</taxon>
    </lineage>
</organism>
<dbReference type="Pfam" id="PF13377">
    <property type="entry name" value="Peripla_BP_3"/>
    <property type="match status" value="1"/>
</dbReference>
<dbReference type="AlphaFoldDB" id="A0AB39LAC3"/>
<dbReference type="SUPFAM" id="SSF53822">
    <property type="entry name" value="Periplasmic binding protein-like I"/>
    <property type="match status" value="1"/>
</dbReference>
<evidence type="ECO:0000256" key="3">
    <source>
        <dbReference type="ARBA" id="ARBA00023125"/>
    </source>
</evidence>
<evidence type="ECO:0000256" key="4">
    <source>
        <dbReference type="ARBA" id="ARBA00023163"/>
    </source>
</evidence>
<feature type="domain" description="Transcriptional regulator LacI/GalR-like sensor" evidence="5">
    <location>
        <begin position="124"/>
        <end position="285"/>
    </location>
</feature>
<evidence type="ECO:0000256" key="1">
    <source>
        <dbReference type="ARBA" id="ARBA00022491"/>
    </source>
</evidence>
<dbReference type="InterPro" id="IPR028082">
    <property type="entry name" value="Peripla_BP_I"/>
</dbReference>
<dbReference type="GO" id="GO:0000976">
    <property type="term" value="F:transcription cis-regulatory region binding"/>
    <property type="evidence" value="ECO:0007669"/>
    <property type="project" value="TreeGrafter"/>
</dbReference>
<proteinExistence type="predicted"/>
<evidence type="ECO:0000313" key="6">
    <source>
        <dbReference type="EMBL" id="XDP47249.1"/>
    </source>
</evidence>
<dbReference type="PANTHER" id="PTHR30146:SF148">
    <property type="entry name" value="HTH-TYPE TRANSCRIPTIONAL REPRESSOR PURR-RELATED"/>
    <property type="match status" value="1"/>
</dbReference>
<gene>
    <name evidence="6" type="ORF">AB5L97_03090</name>
</gene>
<dbReference type="EMBL" id="CP163302">
    <property type="protein sequence ID" value="XDP47249.1"/>
    <property type="molecule type" value="Genomic_DNA"/>
</dbReference>
<evidence type="ECO:0000259" key="5">
    <source>
        <dbReference type="Pfam" id="PF13377"/>
    </source>
</evidence>